<evidence type="ECO:0000313" key="1">
    <source>
        <dbReference type="EMBL" id="XCO74310.1"/>
    </source>
</evidence>
<name>A0AAU8MSZ6_9GAMM</name>
<dbReference type="EMBL" id="CP159925">
    <property type="protein sequence ID" value="XCO74310.1"/>
    <property type="molecule type" value="Genomic_DNA"/>
</dbReference>
<gene>
    <name evidence="1" type="ORF">ABU614_18295</name>
</gene>
<proteinExistence type="predicted"/>
<dbReference type="RefSeq" id="WP_363797165.1">
    <property type="nucleotide sequence ID" value="NZ_CP159925.1"/>
</dbReference>
<reference evidence="1" key="1">
    <citation type="submission" date="2024-06" db="EMBL/GenBank/DDBJ databases">
        <authorList>
            <person name="Li S."/>
        </authorList>
    </citation>
    <scope>NUCLEOTIDE SEQUENCE</scope>
    <source>
        <strain evidence="1">SR10</strain>
    </source>
</reference>
<organism evidence="1">
    <name type="scientific">Lysobacter firmicutimachus</name>
    <dbReference type="NCBI Taxonomy" id="1792846"/>
    <lineage>
        <taxon>Bacteria</taxon>
        <taxon>Pseudomonadati</taxon>
        <taxon>Pseudomonadota</taxon>
        <taxon>Gammaproteobacteria</taxon>
        <taxon>Lysobacterales</taxon>
        <taxon>Lysobacteraceae</taxon>
        <taxon>Lysobacter</taxon>
    </lineage>
</organism>
<dbReference type="AlphaFoldDB" id="A0AAU8MSZ6"/>
<protein>
    <submittedName>
        <fullName evidence="1">Uncharacterized protein</fullName>
    </submittedName>
</protein>
<sequence>MTESELPSAGDAGASRSEQWWLATLGRTVIWARLRVREAGTAEVFDSDGNTLPYDSEDTARAALMDAEFVELDGLDEDDARSRGFALAELAPPQAGDDAALSALMVQKLPQRH</sequence>
<accession>A0AAU8MSZ6</accession>